<dbReference type="InterPro" id="IPR050598">
    <property type="entry name" value="AminoAcid_Transporter"/>
</dbReference>
<gene>
    <name evidence="9" type="ORF">OXX778_LOCUS18140</name>
</gene>
<dbReference type="PANTHER" id="PTHR11785">
    <property type="entry name" value="AMINO ACID TRANSPORTER"/>
    <property type="match status" value="1"/>
</dbReference>
<keyword evidence="10" id="KW-1185">Reference proteome</keyword>
<comment type="caution">
    <text evidence="9">The sequence shown here is derived from an EMBL/GenBank/DDBJ whole genome shotgun (WGS) entry which is preliminary data.</text>
</comment>
<feature type="transmembrane region" description="Helical" evidence="8">
    <location>
        <begin position="202"/>
        <end position="224"/>
    </location>
</feature>
<feature type="transmembrane region" description="Helical" evidence="8">
    <location>
        <begin position="391"/>
        <end position="412"/>
    </location>
</feature>
<keyword evidence="3" id="KW-0813">Transport</keyword>
<evidence type="ECO:0000256" key="5">
    <source>
        <dbReference type="ARBA" id="ARBA00022692"/>
    </source>
</evidence>
<accession>A0A814JGB1</accession>
<feature type="transmembrane region" description="Helical" evidence="8">
    <location>
        <begin position="418"/>
        <end position="438"/>
    </location>
</feature>
<dbReference type="AlphaFoldDB" id="A0A814JGB1"/>
<name>A0A814JGB1_9BILA</name>
<organism evidence="9 10">
    <name type="scientific">Brachionus calyciflorus</name>
    <dbReference type="NCBI Taxonomy" id="104777"/>
    <lineage>
        <taxon>Eukaryota</taxon>
        <taxon>Metazoa</taxon>
        <taxon>Spiralia</taxon>
        <taxon>Gnathifera</taxon>
        <taxon>Rotifera</taxon>
        <taxon>Eurotatoria</taxon>
        <taxon>Monogononta</taxon>
        <taxon>Pseudotrocha</taxon>
        <taxon>Ploima</taxon>
        <taxon>Brachionidae</taxon>
        <taxon>Brachionus</taxon>
    </lineage>
</organism>
<dbReference type="OrthoDB" id="10062876at2759"/>
<feature type="transmembrane region" description="Helical" evidence="8">
    <location>
        <begin position="44"/>
        <end position="68"/>
    </location>
</feature>
<sequence>MAENSIKLEKNLKVINGISLLVGVIIGSGIFISPVGVIQECGSIGISLLAWVICGLISMFGAMSYAELGCMIPKAGGEYEYLMVAFGKLTGFLFIWTFIIVMIPSSFALSALTFADYALQPFYEGCSPPLAPRILLAAAAISILTLINCVSVKLTNYVQNLFNIGKIAGLLMIIGLGAYSLLNGRTENFHAPFENSKYDPGNIAVAFYAGMYSYSGWSFLNYVVEEMKNPIRVLPVSIFFGLGAVIVIYVFANIAYFTLLSPKEMIASSAVAFSFADKILGDYSWIMSIFVSLSSLGYINGALFSASRTIFGAARNSHMPSLLALINIKFLTPITSILFMGLASLLCLVIEDTFVLLKLTMLSEYIFIGGTVVGLLWLRRVKPDILRPIKVNLFFPIVFLFTCIFTIIMTFIKSPQDSLMCLFVILLGVPVYYIFVYIKKPKSIQSKIDAITIFTQIVTYSVFDDSKSD</sequence>
<evidence type="ECO:0000256" key="8">
    <source>
        <dbReference type="SAM" id="Phobius"/>
    </source>
</evidence>
<evidence type="ECO:0000313" key="10">
    <source>
        <dbReference type="Proteomes" id="UP000663879"/>
    </source>
</evidence>
<evidence type="ECO:0000256" key="1">
    <source>
        <dbReference type="ARBA" id="ARBA00004651"/>
    </source>
</evidence>
<evidence type="ECO:0000256" key="4">
    <source>
        <dbReference type="ARBA" id="ARBA00022475"/>
    </source>
</evidence>
<feature type="transmembrane region" description="Helical" evidence="8">
    <location>
        <begin position="89"/>
        <end position="114"/>
    </location>
</feature>
<dbReference type="Proteomes" id="UP000663879">
    <property type="component" value="Unassembled WGS sequence"/>
</dbReference>
<keyword evidence="4" id="KW-1003">Cell membrane</keyword>
<dbReference type="PIRSF" id="PIRSF006060">
    <property type="entry name" value="AA_transporter"/>
    <property type="match status" value="1"/>
</dbReference>
<feature type="transmembrane region" description="Helical" evidence="8">
    <location>
        <begin position="12"/>
        <end position="32"/>
    </location>
</feature>
<dbReference type="Gene3D" id="1.20.1740.10">
    <property type="entry name" value="Amino acid/polyamine transporter I"/>
    <property type="match status" value="1"/>
</dbReference>
<evidence type="ECO:0000256" key="3">
    <source>
        <dbReference type="ARBA" id="ARBA00022448"/>
    </source>
</evidence>
<dbReference type="FunFam" id="1.20.1740.10:FF:000003">
    <property type="entry name" value="Y+L amino acid transporter 1 isoform X1"/>
    <property type="match status" value="1"/>
</dbReference>
<evidence type="ECO:0000256" key="2">
    <source>
        <dbReference type="ARBA" id="ARBA00007040"/>
    </source>
</evidence>
<evidence type="ECO:0000256" key="6">
    <source>
        <dbReference type="ARBA" id="ARBA00022989"/>
    </source>
</evidence>
<dbReference type="GO" id="GO:0015179">
    <property type="term" value="F:L-amino acid transmembrane transporter activity"/>
    <property type="evidence" value="ECO:0007669"/>
    <property type="project" value="TreeGrafter"/>
</dbReference>
<feature type="transmembrane region" description="Helical" evidence="8">
    <location>
        <begin position="134"/>
        <end position="152"/>
    </location>
</feature>
<comment type="subcellular location">
    <subcellularLocation>
        <location evidence="1">Cell membrane</location>
        <topology evidence="1">Multi-pass membrane protein</topology>
    </subcellularLocation>
</comment>
<dbReference type="PANTHER" id="PTHR11785:SF528">
    <property type="entry name" value="AMINO ACID TRANSPORTER PROTEIN JHI-21"/>
    <property type="match status" value="1"/>
</dbReference>
<reference evidence="9" key="1">
    <citation type="submission" date="2021-02" db="EMBL/GenBank/DDBJ databases">
        <authorList>
            <person name="Nowell W R."/>
        </authorList>
    </citation>
    <scope>NUCLEOTIDE SEQUENCE</scope>
    <source>
        <strain evidence="9">Ploen Becks lab</strain>
    </source>
</reference>
<proteinExistence type="inferred from homology"/>
<feature type="transmembrane region" description="Helical" evidence="8">
    <location>
        <begin position="283"/>
        <end position="304"/>
    </location>
</feature>
<keyword evidence="7 8" id="KW-0472">Membrane</keyword>
<dbReference type="InterPro" id="IPR002293">
    <property type="entry name" value="AA/rel_permease1"/>
</dbReference>
<feature type="transmembrane region" description="Helical" evidence="8">
    <location>
        <begin position="362"/>
        <end position="379"/>
    </location>
</feature>
<dbReference type="GO" id="GO:0005886">
    <property type="term" value="C:plasma membrane"/>
    <property type="evidence" value="ECO:0007669"/>
    <property type="project" value="UniProtKB-SubCell"/>
</dbReference>
<evidence type="ECO:0000313" key="9">
    <source>
        <dbReference type="EMBL" id="CAF1036527.1"/>
    </source>
</evidence>
<feature type="transmembrane region" description="Helical" evidence="8">
    <location>
        <begin position="325"/>
        <end position="350"/>
    </location>
</feature>
<feature type="transmembrane region" description="Helical" evidence="8">
    <location>
        <begin position="164"/>
        <end position="182"/>
    </location>
</feature>
<dbReference type="Pfam" id="PF13520">
    <property type="entry name" value="AA_permease_2"/>
    <property type="match status" value="1"/>
</dbReference>
<feature type="transmembrane region" description="Helical" evidence="8">
    <location>
        <begin position="236"/>
        <end position="259"/>
    </location>
</feature>
<comment type="similarity">
    <text evidence="2">Belongs to the amino acid-polyamine-organocation (APC) superfamily. L-type amino acid transporter (LAT) (TC 2.A.3.8) family.</text>
</comment>
<keyword evidence="6 8" id="KW-1133">Transmembrane helix</keyword>
<protein>
    <submittedName>
        <fullName evidence="9">Uncharacterized protein</fullName>
    </submittedName>
</protein>
<dbReference type="EMBL" id="CAJNOC010004891">
    <property type="protein sequence ID" value="CAF1036527.1"/>
    <property type="molecule type" value="Genomic_DNA"/>
</dbReference>
<evidence type="ECO:0000256" key="7">
    <source>
        <dbReference type="ARBA" id="ARBA00023136"/>
    </source>
</evidence>
<keyword evidence="5 8" id="KW-0812">Transmembrane</keyword>